<evidence type="ECO:0000256" key="4">
    <source>
        <dbReference type="ARBA" id="ARBA00022729"/>
    </source>
</evidence>
<keyword evidence="4 5" id="KW-0732">Signal</keyword>
<evidence type="ECO:0000313" key="6">
    <source>
        <dbReference type="Proteomes" id="UP000046393"/>
    </source>
</evidence>
<dbReference type="PANTHER" id="PTHR21700:SF48">
    <property type="entry name" value="TRANSTHYRETIN-LIKE FAMILY PROTEIN"/>
    <property type="match status" value="1"/>
</dbReference>
<dbReference type="GO" id="GO:0009986">
    <property type="term" value="C:cell surface"/>
    <property type="evidence" value="ECO:0007669"/>
    <property type="project" value="InterPro"/>
</dbReference>
<evidence type="ECO:0000256" key="2">
    <source>
        <dbReference type="ARBA" id="ARBA00010112"/>
    </source>
</evidence>
<proteinExistence type="inferred from homology"/>
<dbReference type="WBParaSite" id="SMUV_0000614901-mRNA-1">
    <property type="protein sequence ID" value="SMUV_0000614901-mRNA-1"/>
    <property type="gene ID" value="SMUV_0000614901"/>
</dbReference>
<feature type="chain" id="PRO_5005893252" evidence="5">
    <location>
        <begin position="18"/>
        <end position="147"/>
    </location>
</feature>
<accession>A0A0N5ANG4</accession>
<name>A0A0N5ANG4_9BILA</name>
<dbReference type="Pfam" id="PF01060">
    <property type="entry name" value="TTR-52"/>
    <property type="match status" value="1"/>
</dbReference>
<dbReference type="AlphaFoldDB" id="A0A0N5ANG4"/>
<comment type="subcellular location">
    <subcellularLocation>
        <location evidence="1">Secreted</location>
    </subcellularLocation>
</comment>
<dbReference type="Proteomes" id="UP000046393">
    <property type="component" value="Unplaced"/>
</dbReference>
<keyword evidence="6" id="KW-1185">Reference proteome</keyword>
<evidence type="ECO:0000313" key="7">
    <source>
        <dbReference type="WBParaSite" id="SMUV_0000614901-mRNA-1"/>
    </source>
</evidence>
<keyword evidence="3" id="KW-0964">Secreted</keyword>
<evidence type="ECO:0000256" key="3">
    <source>
        <dbReference type="ARBA" id="ARBA00022525"/>
    </source>
</evidence>
<dbReference type="GO" id="GO:0005576">
    <property type="term" value="C:extracellular region"/>
    <property type="evidence" value="ECO:0007669"/>
    <property type="project" value="UniProtKB-SubCell"/>
</dbReference>
<organism evidence="6 7">
    <name type="scientific">Syphacia muris</name>
    <dbReference type="NCBI Taxonomy" id="451379"/>
    <lineage>
        <taxon>Eukaryota</taxon>
        <taxon>Metazoa</taxon>
        <taxon>Ecdysozoa</taxon>
        <taxon>Nematoda</taxon>
        <taxon>Chromadorea</taxon>
        <taxon>Rhabditida</taxon>
        <taxon>Spirurina</taxon>
        <taxon>Oxyuridomorpha</taxon>
        <taxon>Oxyuroidea</taxon>
        <taxon>Oxyuridae</taxon>
        <taxon>Syphacia</taxon>
    </lineage>
</organism>
<comment type="similarity">
    <text evidence="2">Belongs to the nematode transthyretin-like family.</text>
</comment>
<sequence>MNYLTAILLILPALVLAGELPNRATSVKATLLCGTRPYEGAHVYLFRMNTEDQSQILDSRITSDSGMIHLEGNTLGRPDNETTLMPIVRIFHRCGVTDKNENLYRRWQFQIPSEYVNNGRHALKPYNAGSINLELKYPKEKKVTFQP</sequence>
<evidence type="ECO:0000256" key="1">
    <source>
        <dbReference type="ARBA" id="ARBA00004613"/>
    </source>
</evidence>
<feature type="signal peptide" evidence="5">
    <location>
        <begin position="1"/>
        <end position="17"/>
    </location>
</feature>
<evidence type="ECO:0000256" key="5">
    <source>
        <dbReference type="SAM" id="SignalP"/>
    </source>
</evidence>
<dbReference type="InterPro" id="IPR038479">
    <property type="entry name" value="Transthyretin-like_sf"/>
</dbReference>
<protein>
    <submittedName>
        <fullName evidence="7">Transthyretin-like family protein</fullName>
    </submittedName>
</protein>
<dbReference type="PANTHER" id="PTHR21700">
    <property type="entry name" value="TRANSTHYRETIN-LIKE FAMILY PROTEIN-RELATED"/>
    <property type="match status" value="1"/>
</dbReference>
<dbReference type="Gene3D" id="2.60.40.3330">
    <property type="match status" value="1"/>
</dbReference>
<reference evidence="7" key="1">
    <citation type="submission" date="2017-02" db="UniProtKB">
        <authorList>
            <consortium name="WormBaseParasite"/>
        </authorList>
    </citation>
    <scope>IDENTIFICATION</scope>
</reference>
<dbReference type="InterPro" id="IPR001534">
    <property type="entry name" value="Transthyretin-like"/>
</dbReference>